<name>A0A235BBH7_9BACL</name>
<gene>
    <name evidence="2" type="ORF">CHM34_03805</name>
</gene>
<reference evidence="2 3" key="1">
    <citation type="submission" date="2017-07" db="EMBL/GenBank/DDBJ databases">
        <title>The genome sequence of Paludifilum halophilum highlights mechanisms for microbial adaptation to high salt environemnts.</title>
        <authorList>
            <person name="Belbahri L."/>
        </authorList>
    </citation>
    <scope>NUCLEOTIDE SEQUENCE [LARGE SCALE GENOMIC DNA]</scope>
    <source>
        <strain evidence="2 3">DSM 102817</strain>
    </source>
</reference>
<comment type="caution">
    <text evidence="2">The sequence shown here is derived from an EMBL/GenBank/DDBJ whole genome shotgun (WGS) entry which is preliminary data.</text>
</comment>
<dbReference type="OrthoDB" id="2987331at2"/>
<dbReference type="EMBL" id="NOWF01000002">
    <property type="protein sequence ID" value="OYD08915.1"/>
    <property type="molecule type" value="Genomic_DNA"/>
</dbReference>
<evidence type="ECO:0000259" key="1">
    <source>
        <dbReference type="Pfam" id="PF13625"/>
    </source>
</evidence>
<dbReference type="Pfam" id="PF13625">
    <property type="entry name" value="Helicase_C_3"/>
    <property type="match status" value="1"/>
</dbReference>
<evidence type="ECO:0000313" key="3">
    <source>
        <dbReference type="Proteomes" id="UP000215459"/>
    </source>
</evidence>
<evidence type="ECO:0000313" key="2">
    <source>
        <dbReference type="EMBL" id="OYD08915.1"/>
    </source>
</evidence>
<sequence length="630" mass="72563">MLPSLQTCFHAMSEEDRRQIARCRGLKSSAPSSLAEPLTDGKKLVREMKGWTCLERQILKEIVFHIGCRPFHDQDPVWEKGNLSPARLRLGLTLLRQKGVCFLLQRPRGNPVFWCPDEVRQAFLSSVWEEDGGIASESEWEVPSGNGLWNLLFHFLILVNREKVTLTKEGRIHRRMLQKLDAELEADADDLAGTVWGEGDAFPVVSMVLDAARWLGLVREEQGCLSLQAERVHSWLHLSWGKRTELLYRFSRDRLLGPCPERDSLWRLMERRGRKNPVALRQWVLDWKAEAGAMGKVSALAEDLEKRWIRPLAAMGWMETGRDRKESVWRWSSLFPDVPGEQSRLKGVVKPDFEVMVPVSFPPSQRWVLAQFADWMGGEQIQVYDLNADSVCRGVDQGLTGERMIETLQNLSAEKLPKNVENGVRQWADRGGGISFRRVWLMEIREDRIRRELIQNPEVEARVKQVGASGTFLVEEEEMEGLRDWLEKRGFSSRLSEEAEDPWWLDTREPILTVEEWEGKSADLPVNTVSGFPQVEDAVPGFQHLPRMWSSALRPYHPSTLRDIFRKAVQMRLDLKWEDREGGHRRFSPGRLACIGGFWMAEGVNDTGKTERIHLDRVRAVQILPPWQEL</sequence>
<dbReference type="Proteomes" id="UP000215459">
    <property type="component" value="Unassembled WGS sequence"/>
</dbReference>
<proteinExistence type="predicted"/>
<organism evidence="2 3">
    <name type="scientific">Paludifilum halophilum</name>
    <dbReference type="NCBI Taxonomy" id="1642702"/>
    <lineage>
        <taxon>Bacteria</taxon>
        <taxon>Bacillati</taxon>
        <taxon>Bacillota</taxon>
        <taxon>Bacilli</taxon>
        <taxon>Bacillales</taxon>
        <taxon>Thermoactinomycetaceae</taxon>
        <taxon>Paludifilum</taxon>
    </lineage>
</organism>
<accession>A0A235BBH7</accession>
<dbReference type="RefSeq" id="WP_094263263.1">
    <property type="nucleotide sequence ID" value="NZ_NOWF01000002.1"/>
</dbReference>
<dbReference type="AlphaFoldDB" id="A0A235BBH7"/>
<feature type="domain" description="Helicase XPB/Ssl2 N-terminal" evidence="1">
    <location>
        <begin position="349"/>
        <end position="460"/>
    </location>
</feature>
<dbReference type="InterPro" id="IPR032830">
    <property type="entry name" value="XPB/Ssl2_N"/>
</dbReference>
<protein>
    <recommendedName>
        <fullName evidence="1">Helicase XPB/Ssl2 N-terminal domain-containing protein</fullName>
    </recommendedName>
</protein>
<keyword evidence="3" id="KW-1185">Reference proteome</keyword>